<sequence length="416" mass="44622">MRIFKQVPAVLTAVLFLTWLPQTASGSEVPVKFSFTGSGYGHGVGMSQIGARAKALTGESATAILNYYYSGTLVETATDTQILRVNIGHLLTSAKLKSDSKGASLQLFAGNIAETATAEPLLAFPSKTYLNIDLVNSDLVISTTRGAKTTRISSGKSFTLRWSGTRYTEGAPTILSLTTNGTAKKYRYGQIQFKIIKDKIIGKRLEVINSVRLQDEYLWGIGEMPSSWPAAALQAQAIASRTFAMARSKQIRQACDCHLYSSISDQVFVGYSKESEAIYGQLWVQAVNSTQGQIITYRGLPITAYFTSSTGGATETSKSAWGTATPYTQSVSDTASADIKLNPKFAIWSREITQSVVSAAFLLSDVASLQVLSLNPVGTVALIQATSSTGAIATLTGETFRSRSKLPSAWFSIVAS</sequence>
<dbReference type="GO" id="GO:0030435">
    <property type="term" value="P:sporulation resulting in formation of a cellular spore"/>
    <property type="evidence" value="ECO:0007669"/>
    <property type="project" value="InterPro"/>
</dbReference>
<dbReference type="NCBIfam" id="TIGR02669">
    <property type="entry name" value="SpoIID_LytB"/>
    <property type="match status" value="1"/>
</dbReference>
<evidence type="ECO:0000259" key="1">
    <source>
        <dbReference type="Pfam" id="PF08486"/>
    </source>
</evidence>
<organism evidence="2">
    <name type="scientific">freshwater metagenome</name>
    <dbReference type="NCBI Taxonomy" id="449393"/>
    <lineage>
        <taxon>unclassified sequences</taxon>
        <taxon>metagenomes</taxon>
        <taxon>ecological metagenomes</taxon>
    </lineage>
</organism>
<dbReference type="InterPro" id="IPR013693">
    <property type="entry name" value="SpoIID/LytB_N"/>
</dbReference>
<gene>
    <name evidence="2" type="ORF">UFOPK2928_00689</name>
</gene>
<dbReference type="Pfam" id="PF08486">
    <property type="entry name" value="SpoIID"/>
    <property type="match status" value="1"/>
</dbReference>
<evidence type="ECO:0000313" key="2">
    <source>
        <dbReference type="EMBL" id="CAB4779525.1"/>
    </source>
</evidence>
<dbReference type="EMBL" id="CAEZZY010000064">
    <property type="protein sequence ID" value="CAB4779525.1"/>
    <property type="molecule type" value="Genomic_DNA"/>
</dbReference>
<dbReference type="InterPro" id="IPR013486">
    <property type="entry name" value="SpoIID/LytB"/>
</dbReference>
<accession>A0A6J6W7S1</accession>
<name>A0A6J6W7S1_9ZZZZ</name>
<reference evidence="2" key="1">
    <citation type="submission" date="2020-05" db="EMBL/GenBank/DDBJ databases">
        <authorList>
            <person name="Chiriac C."/>
            <person name="Salcher M."/>
            <person name="Ghai R."/>
            <person name="Kavagutti S V."/>
        </authorList>
    </citation>
    <scope>NUCLEOTIDE SEQUENCE</scope>
</reference>
<dbReference type="AlphaFoldDB" id="A0A6J6W7S1"/>
<protein>
    <submittedName>
        <fullName evidence="2">Unannotated protein</fullName>
    </submittedName>
</protein>
<feature type="domain" description="Sporulation stage II protein D amidase enhancer LytB N-terminal" evidence="1">
    <location>
        <begin position="203"/>
        <end position="297"/>
    </location>
</feature>
<proteinExistence type="predicted"/>